<dbReference type="Proteomes" id="UP000595662">
    <property type="component" value="Chromosome 5"/>
</dbReference>
<organism evidence="1 2">
    <name type="scientific">Penicillium digitatum</name>
    <name type="common">Green mold</name>
    <dbReference type="NCBI Taxonomy" id="36651"/>
    <lineage>
        <taxon>Eukaryota</taxon>
        <taxon>Fungi</taxon>
        <taxon>Dikarya</taxon>
        <taxon>Ascomycota</taxon>
        <taxon>Pezizomycotina</taxon>
        <taxon>Eurotiomycetes</taxon>
        <taxon>Eurotiomycetidae</taxon>
        <taxon>Eurotiales</taxon>
        <taxon>Aspergillaceae</taxon>
        <taxon>Penicillium</taxon>
    </lineage>
</organism>
<reference evidence="1 2" key="1">
    <citation type="submission" date="2020-08" db="EMBL/GenBank/DDBJ databases">
        <title>The completed genome sequence of the pathogenic ascomycete fungus Penicillium digitatum.</title>
        <authorList>
            <person name="Wang M."/>
        </authorList>
    </citation>
    <scope>NUCLEOTIDE SEQUENCE [LARGE SCALE GENOMIC DNA]</scope>
    <source>
        <strain evidence="1 2">PdW03</strain>
    </source>
</reference>
<protein>
    <submittedName>
        <fullName evidence="1">Alpha/beta hydrolase fold-1</fullName>
    </submittedName>
</protein>
<proteinExistence type="predicted"/>
<keyword evidence="1" id="KW-0378">Hydrolase</keyword>
<dbReference type="AlphaFoldDB" id="A0A7T7BPA0"/>
<dbReference type="EMBL" id="CP060778">
    <property type="protein sequence ID" value="QQK47120.1"/>
    <property type="molecule type" value="Genomic_DNA"/>
</dbReference>
<evidence type="ECO:0000313" key="1">
    <source>
        <dbReference type="EMBL" id="QQK47120.1"/>
    </source>
</evidence>
<gene>
    <name evidence="1" type="ORF">Pdw03_2018</name>
</gene>
<evidence type="ECO:0000313" key="2">
    <source>
        <dbReference type="Proteomes" id="UP000595662"/>
    </source>
</evidence>
<accession>A0A7T7BPA0</accession>
<dbReference type="GO" id="GO:0016787">
    <property type="term" value="F:hydrolase activity"/>
    <property type="evidence" value="ECO:0007669"/>
    <property type="project" value="UniProtKB-KW"/>
</dbReference>
<dbReference type="GeneID" id="90952333"/>
<sequence length="151" mass="16146">MKADAGSCALASLETSKEELRETFWYSGVFAALWTPLWSTLALNDGRAGPPHWPQGKDPLARTDHALAQPHSLQPRVSRVMLPEPAVDGAEDTSVCSAATRGNRTSTVDPINGLLQHTPVCPLVSACGAKDAFAGSRGMDVVPWLWLLSVL</sequence>
<dbReference type="RefSeq" id="XP_065957783.1">
    <property type="nucleotide sequence ID" value="XM_066100056.1"/>
</dbReference>
<name>A0A7T7BPA0_PENDI</name>